<feature type="transmembrane region" description="Helical" evidence="4">
    <location>
        <begin position="309"/>
        <end position="328"/>
    </location>
</feature>
<evidence type="ECO:0000259" key="5">
    <source>
        <dbReference type="PROSITE" id="PS50850"/>
    </source>
</evidence>
<protein>
    <submittedName>
        <fullName evidence="6">MFS transporter, OFA family, oxalate/formate antiporter</fullName>
    </submittedName>
</protein>
<dbReference type="InterPro" id="IPR036259">
    <property type="entry name" value="MFS_trans_sf"/>
</dbReference>
<feature type="transmembrane region" description="Helical" evidence="4">
    <location>
        <begin position="74"/>
        <end position="94"/>
    </location>
</feature>
<dbReference type="PANTHER" id="PTHR11360">
    <property type="entry name" value="MONOCARBOXYLATE TRANSPORTER"/>
    <property type="match status" value="1"/>
</dbReference>
<feature type="transmembrane region" description="Helical" evidence="4">
    <location>
        <begin position="100"/>
        <end position="119"/>
    </location>
</feature>
<feature type="transmembrane region" description="Helical" evidence="4">
    <location>
        <begin position="249"/>
        <end position="269"/>
    </location>
</feature>
<gene>
    <name evidence="6" type="ORF">SAMN05660330_01528</name>
</gene>
<sequence length="415" mass="44315">MRLEEKRWIYLVVGTMINVIIGQTYAWSVFVNPLAQEFGWSVADVSIAFAIFHSISCIPIIIAGKMQDWVQPKFIILFGAIMYGLGMLAVGFVTSLPQLYIAYGVMGGISMGTIYSGIVPNMVRFFPDRRGLVSGILAAGVGCGAFLWAPVAAVMIERFEVLPTFKMLGTLYLVLLCILSLLIQTAPADFAPAGWTPSPVQQKTMIIPDKDWKGMLLDPLFYCLAIVIVMGGISGLMIIAHASPILQSVGMYSAVAAGTWVGVLALCNSSGRAGWGFISDLIGRMPSLVIIYVILGVAMFWLASSSYAVVVPLLLVGMCFGGFMGMLASLTADAFGPKNLAVNFGVMFLPFGLAAFTGPRLAAVMKAGSGSYAQAFLIASALSIVGIVMAVVASYMIKRRRMVAENSGDLVLETS</sequence>
<dbReference type="AlphaFoldDB" id="A0A1H0P188"/>
<evidence type="ECO:0000256" key="3">
    <source>
        <dbReference type="ARBA" id="ARBA00023136"/>
    </source>
</evidence>
<dbReference type="GO" id="GO:0022857">
    <property type="term" value="F:transmembrane transporter activity"/>
    <property type="evidence" value="ECO:0007669"/>
    <property type="project" value="InterPro"/>
</dbReference>
<feature type="transmembrane region" description="Helical" evidence="4">
    <location>
        <begin position="162"/>
        <end position="183"/>
    </location>
</feature>
<dbReference type="RefSeq" id="WP_176761128.1">
    <property type="nucleotide sequence ID" value="NZ_FNJI01000008.1"/>
</dbReference>
<dbReference type="Proteomes" id="UP000199073">
    <property type="component" value="Unassembled WGS sequence"/>
</dbReference>
<dbReference type="InterPro" id="IPR011701">
    <property type="entry name" value="MFS"/>
</dbReference>
<feature type="domain" description="Major facilitator superfamily (MFS) profile" evidence="5">
    <location>
        <begin position="7"/>
        <end position="398"/>
    </location>
</feature>
<dbReference type="CDD" id="cd17353">
    <property type="entry name" value="MFS_OFA_like"/>
    <property type="match status" value="1"/>
</dbReference>
<feature type="transmembrane region" description="Helical" evidence="4">
    <location>
        <begin position="131"/>
        <end position="156"/>
    </location>
</feature>
<keyword evidence="1 4" id="KW-0812">Transmembrane</keyword>
<evidence type="ECO:0000256" key="1">
    <source>
        <dbReference type="ARBA" id="ARBA00022692"/>
    </source>
</evidence>
<feature type="transmembrane region" description="Helical" evidence="4">
    <location>
        <begin position="375"/>
        <end position="397"/>
    </location>
</feature>
<accession>A0A1H0P188</accession>
<feature type="transmembrane region" description="Helical" evidence="4">
    <location>
        <begin position="220"/>
        <end position="243"/>
    </location>
</feature>
<evidence type="ECO:0000313" key="6">
    <source>
        <dbReference type="EMBL" id="SDO98498.1"/>
    </source>
</evidence>
<keyword evidence="7" id="KW-1185">Reference proteome</keyword>
<dbReference type="InterPro" id="IPR050327">
    <property type="entry name" value="Proton-linked_MCT"/>
</dbReference>
<feature type="transmembrane region" description="Helical" evidence="4">
    <location>
        <begin position="281"/>
        <end position="303"/>
    </location>
</feature>
<feature type="transmembrane region" description="Helical" evidence="4">
    <location>
        <begin position="38"/>
        <end position="62"/>
    </location>
</feature>
<dbReference type="SUPFAM" id="SSF103473">
    <property type="entry name" value="MFS general substrate transporter"/>
    <property type="match status" value="1"/>
</dbReference>
<dbReference type="Pfam" id="PF07690">
    <property type="entry name" value="MFS_1"/>
    <property type="match status" value="1"/>
</dbReference>
<dbReference type="InterPro" id="IPR020846">
    <property type="entry name" value="MFS_dom"/>
</dbReference>
<dbReference type="PROSITE" id="PS50850">
    <property type="entry name" value="MFS"/>
    <property type="match status" value="1"/>
</dbReference>
<keyword evidence="2 4" id="KW-1133">Transmembrane helix</keyword>
<evidence type="ECO:0000256" key="2">
    <source>
        <dbReference type="ARBA" id="ARBA00022989"/>
    </source>
</evidence>
<organism evidence="6 7">
    <name type="scientific">Desulforhopalus singaporensis</name>
    <dbReference type="NCBI Taxonomy" id="91360"/>
    <lineage>
        <taxon>Bacteria</taxon>
        <taxon>Pseudomonadati</taxon>
        <taxon>Thermodesulfobacteriota</taxon>
        <taxon>Desulfobulbia</taxon>
        <taxon>Desulfobulbales</taxon>
        <taxon>Desulfocapsaceae</taxon>
        <taxon>Desulforhopalus</taxon>
    </lineage>
</organism>
<feature type="transmembrane region" description="Helical" evidence="4">
    <location>
        <begin position="340"/>
        <end position="363"/>
    </location>
</feature>
<feature type="transmembrane region" description="Helical" evidence="4">
    <location>
        <begin position="7"/>
        <end position="26"/>
    </location>
</feature>
<keyword evidence="3 4" id="KW-0472">Membrane</keyword>
<dbReference type="STRING" id="91360.SAMN05660330_01528"/>
<evidence type="ECO:0000256" key="4">
    <source>
        <dbReference type="SAM" id="Phobius"/>
    </source>
</evidence>
<dbReference type="EMBL" id="FNJI01000008">
    <property type="protein sequence ID" value="SDO98498.1"/>
    <property type="molecule type" value="Genomic_DNA"/>
</dbReference>
<evidence type="ECO:0000313" key="7">
    <source>
        <dbReference type="Proteomes" id="UP000199073"/>
    </source>
</evidence>
<name>A0A1H0P188_9BACT</name>
<dbReference type="Gene3D" id="1.20.1250.20">
    <property type="entry name" value="MFS general substrate transporter like domains"/>
    <property type="match status" value="2"/>
</dbReference>
<proteinExistence type="predicted"/>
<reference evidence="6 7" key="1">
    <citation type="submission" date="2016-10" db="EMBL/GenBank/DDBJ databases">
        <authorList>
            <person name="de Groot N.N."/>
        </authorList>
    </citation>
    <scope>NUCLEOTIDE SEQUENCE [LARGE SCALE GENOMIC DNA]</scope>
    <source>
        <strain evidence="6 7">DSM 12130</strain>
    </source>
</reference>